<accession>A0ACC2K541</accession>
<name>A0ACC2K541_PERAE</name>
<sequence>MESLDLFGKLPEGCISHIISFTSPRDACRSSAVCSIFLSASESDSVWERFLPPDYQDVLAGSVSPPVRFSSKKELFFRLCDPVLIDDNKMSFSIEKRTGRKCYMLSARKLWITWGDTPMYWKWNSLPESRFPEVAELLSVCWLEISGKIDAHLLSPKTTYKAYLVIKFGEEAYGLDFPHAETSVKLGGHASNNVALLQRNETQRFHRWTALYQLNMWRRAQAVSNRADAQVPQSRSDGWMEIEMGEFFIDEGEEGDIEMRLMEVKGGHWKSGLIVEGIEMRPVCE</sequence>
<organism evidence="1 2">
    <name type="scientific">Persea americana</name>
    <name type="common">Avocado</name>
    <dbReference type="NCBI Taxonomy" id="3435"/>
    <lineage>
        <taxon>Eukaryota</taxon>
        <taxon>Viridiplantae</taxon>
        <taxon>Streptophyta</taxon>
        <taxon>Embryophyta</taxon>
        <taxon>Tracheophyta</taxon>
        <taxon>Spermatophyta</taxon>
        <taxon>Magnoliopsida</taxon>
        <taxon>Magnoliidae</taxon>
        <taxon>Laurales</taxon>
        <taxon>Lauraceae</taxon>
        <taxon>Persea</taxon>
    </lineage>
</organism>
<comment type="caution">
    <text evidence="1">The sequence shown here is derived from an EMBL/GenBank/DDBJ whole genome shotgun (WGS) entry which is preliminary data.</text>
</comment>
<dbReference type="Proteomes" id="UP001234297">
    <property type="component" value="Chromosome 12"/>
</dbReference>
<protein>
    <submittedName>
        <fullName evidence="1">Uncharacterized protein</fullName>
    </submittedName>
</protein>
<evidence type="ECO:0000313" key="2">
    <source>
        <dbReference type="Proteomes" id="UP001234297"/>
    </source>
</evidence>
<reference evidence="1 2" key="1">
    <citation type="journal article" date="2022" name="Hortic Res">
        <title>A haplotype resolved chromosomal level avocado genome allows analysis of novel avocado genes.</title>
        <authorList>
            <person name="Nath O."/>
            <person name="Fletcher S.J."/>
            <person name="Hayward A."/>
            <person name="Shaw L.M."/>
            <person name="Masouleh A.K."/>
            <person name="Furtado A."/>
            <person name="Henry R.J."/>
            <person name="Mitter N."/>
        </authorList>
    </citation>
    <scope>NUCLEOTIDE SEQUENCE [LARGE SCALE GENOMIC DNA]</scope>
    <source>
        <strain evidence="2">cv. Hass</strain>
    </source>
</reference>
<dbReference type="EMBL" id="CM056820">
    <property type="protein sequence ID" value="KAJ8616109.1"/>
    <property type="molecule type" value="Genomic_DNA"/>
</dbReference>
<evidence type="ECO:0000313" key="1">
    <source>
        <dbReference type="EMBL" id="KAJ8616109.1"/>
    </source>
</evidence>
<proteinExistence type="predicted"/>
<gene>
    <name evidence="1" type="ORF">MRB53_035481</name>
</gene>
<keyword evidence="2" id="KW-1185">Reference proteome</keyword>